<evidence type="ECO:0000313" key="4">
    <source>
        <dbReference type="EMBL" id="KAH3673673.1"/>
    </source>
</evidence>
<keyword evidence="1 2" id="KW-0732">Signal</keyword>
<feature type="chain" id="PRO_5040455732" description="EF-hand domain-containing protein" evidence="2">
    <location>
        <begin position="19"/>
        <end position="222"/>
    </location>
</feature>
<dbReference type="SUPFAM" id="SSF47473">
    <property type="entry name" value="EF-hand"/>
    <property type="match status" value="1"/>
</dbReference>
<dbReference type="Pfam" id="PF13499">
    <property type="entry name" value="EF-hand_7"/>
    <property type="match status" value="1"/>
</dbReference>
<dbReference type="Gene3D" id="1.10.238.10">
    <property type="entry name" value="EF-hand"/>
    <property type="match status" value="1"/>
</dbReference>
<organism evidence="4 5">
    <name type="scientific">Wickerhamomyces mucosus</name>
    <dbReference type="NCBI Taxonomy" id="1378264"/>
    <lineage>
        <taxon>Eukaryota</taxon>
        <taxon>Fungi</taxon>
        <taxon>Dikarya</taxon>
        <taxon>Ascomycota</taxon>
        <taxon>Saccharomycotina</taxon>
        <taxon>Saccharomycetes</taxon>
        <taxon>Phaffomycetales</taxon>
        <taxon>Wickerhamomycetaceae</taxon>
        <taxon>Wickerhamomyces</taxon>
    </lineage>
</organism>
<name>A0A9P8PK73_9ASCO</name>
<dbReference type="InterPro" id="IPR040250">
    <property type="entry name" value="Nucleobindin"/>
</dbReference>
<dbReference type="AlphaFoldDB" id="A0A9P8PK73"/>
<feature type="signal peptide" evidence="2">
    <location>
        <begin position="1"/>
        <end position="18"/>
    </location>
</feature>
<protein>
    <recommendedName>
        <fullName evidence="3">EF-hand domain-containing protein</fullName>
    </recommendedName>
</protein>
<sequence length="222" mass="25934">MKLLSVLIVTTLFNICLSQSENDHLKEQLPEGYTWEKAHMKLEHDLDEYDASTFFALHDLKSKGYLDSTDILSLYGLLRDEVVGRGDGMGSHDDSENIDPQLKVEVVTKIFKLVDADSDEKITREEYLTFAEKGGEFPDLNVGIGHSQDFEKEYEIHHWIKYHKDQDPEIKVVHKEDIEHELLHHEHEIEHENDYPTGKFYSDDQLEKQINLNNIPNKYRHS</sequence>
<evidence type="ECO:0000313" key="5">
    <source>
        <dbReference type="Proteomes" id="UP000769528"/>
    </source>
</evidence>
<comment type="caution">
    <text evidence="4">The sequence shown here is derived from an EMBL/GenBank/DDBJ whole genome shotgun (WGS) entry which is preliminary data.</text>
</comment>
<evidence type="ECO:0000256" key="1">
    <source>
        <dbReference type="ARBA" id="ARBA00022729"/>
    </source>
</evidence>
<dbReference type="FunFam" id="1.10.238.10:FF:000309">
    <property type="entry name" value="Chromosome 21, whole genome shotgun sequence"/>
    <property type="match status" value="1"/>
</dbReference>
<dbReference type="PROSITE" id="PS50222">
    <property type="entry name" value="EF_HAND_2"/>
    <property type="match status" value="1"/>
</dbReference>
<reference evidence="4" key="2">
    <citation type="submission" date="2021-01" db="EMBL/GenBank/DDBJ databases">
        <authorList>
            <person name="Schikora-Tamarit M.A."/>
        </authorList>
    </citation>
    <scope>NUCLEOTIDE SEQUENCE</scope>
    <source>
        <strain evidence="4">CBS6341</strain>
    </source>
</reference>
<gene>
    <name evidence="4" type="ORF">WICMUC_003576</name>
</gene>
<accession>A0A9P8PK73</accession>
<dbReference type="EMBL" id="JAEUBF010000949">
    <property type="protein sequence ID" value="KAH3673673.1"/>
    <property type="molecule type" value="Genomic_DNA"/>
</dbReference>
<dbReference type="PANTHER" id="PTHR19237:SF20">
    <property type="entry name" value="NUCLEOBINDIN 1"/>
    <property type="match status" value="1"/>
</dbReference>
<dbReference type="Proteomes" id="UP000769528">
    <property type="component" value="Unassembled WGS sequence"/>
</dbReference>
<dbReference type="GO" id="GO:0005793">
    <property type="term" value="C:endoplasmic reticulum-Golgi intermediate compartment"/>
    <property type="evidence" value="ECO:0007669"/>
    <property type="project" value="TreeGrafter"/>
</dbReference>
<dbReference type="InterPro" id="IPR002048">
    <property type="entry name" value="EF_hand_dom"/>
</dbReference>
<proteinExistence type="predicted"/>
<dbReference type="InterPro" id="IPR011992">
    <property type="entry name" value="EF-hand-dom_pair"/>
</dbReference>
<evidence type="ECO:0000256" key="2">
    <source>
        <dbReference type="SAM" id="SignalP"/>
    </source>
</evidence>
<dbReference type="PANTHER" id="PTHR19237">
    <property type="entry name" value="NUCLEOBINDIN"/>
    <property type="match status" value="1"/>
</dbReference>
<evidence type="ECO:0000259" key="3">
    <source>
        <dbReference type="PROSITE" id="PS50222"/>
    </source>
</evidence>
<feature type="domain" description="EF-hand" evidence="3">
    <location>
        <begin position="102"/>
        <end position="137"/>
    </location>
</feature>
<keyword evidence="5" id="KW-1185">Reference proteome</keyword>
<reference evidence="4" key="1">
    <citation type="journal article" date="2021" name="Open Biol.">
        <title>Shared evolutionary footprints suggest mitochondrial oxidative damage underlies multiple complex I losses in fungi.</title>
        <authorList>
            <person name="Schikora-Tamarit M.A."/>
            <person name="Marcet-Houben M."/>
            <person name="Nosek J."/>
            <person name="Gabaldon T."/>
        </authorList>
    </citation>
    <scope>NUCLEOTIDE SEQUENCE</scope>
    <source>
        <strain evidence="4">CBS6341</strain>
    </source>
</reference>
<dbReference type="OrthoDB" id="289247at2759"/>
<dbReference type="GO" id="GO:0005509">
    <property type="term" value="F:calcium ion binding"/>
    <property type="evidence" value="ECO:0007669"/>
    <property type="project" value="InterPro"/>
</dbReference>